<sequence length="64" mass="6593">VGRGDGSLSRYASRTRSPTGIEIGPAMGLPDLKNSSGLNLIGTYVLVADSDCIAAGKHKDQSMS</sequence>
<evidence type="ECO:0000313" key="3">
    <source>
        <dbReference type="Proteomes" id="UP000265520"/>
    </source>
</evidence>
<evidence type="ECO:0000313" key="2">
    <source>
        <dbReference type="EMBL" id="MCI68453.1"/>
    </source>
</evidence>
<dbReference type="EMBL" id="LXQA010736779">
    <property type="protein sequence ID" value="MCI68453.1"/>
    <property type="molecule type" value="Genomic_DNA"/>
</dbReference>
<proteinExistence type="predicted"/>
<protein>
    <submittedName>
        <fullName evidence="2">Uncharacterized protein</fullName>
    </submittedName>
</protein>
<evidence type="ECO:0000256" key="1">
    <source>
        <dbReference type="SAM" id="MobiDB-lite"/>
    </source>
</evidence>
<organism evidence="2 3">
    <name type="scientific">Trifolium medium</name>
    <dbReference type="NCBI Taxonomy" id="97028"/>
    <lineage>
        <taxon>Eukaryota</taxon>
        <taxon>Viridiplantae</taxon>
        <taxon>Streptophyta</taxon>
        <taxon>Embryophyta</taxon>
        <taxon>Tracheophyta</taxon>
        <taxon>Spermatophyta</taxon>
        <taxon>Magnoliopsida</taxon>
        <taxon>eudicotyledons</taxon>
        <taxon>Gunneridae</taxon>
        <taxon>Pentapetalae</taxon>
        <taxon>rosids</taxon>
        <taxon>fabids</taxon>
        <taxon>Fabales</taxon>
        <taxon>Fabaceae</taxon>
        <taxon>Papilionoideae</taxon>
        <taxon>50 kb inversion clade</taxon>
        <taxon>NPAAA clade</taxon>
        <taxon>Hologalegina</taxon>
        <taxon>IRL clade</taxon>
        <taxon>Trifolieae</taxon>
        <taxon>Trifolium</taxon>
    </lineage>
</organism>
<feature type="region of interest" description="Disordered" evidence="1">
    <location>
        <begin position="1"/>
        <end position="28"/>
    </location>
</feature>
<accession>A0A392U4N1</accession>
<keyword evidence="3" id="KW-1185">Reference proteome</keyword>
<feature type="non-terminal residue" evidence="2">
    <location>
        <position position="1"/>
    </location>
</feature>
<dbReference type="Proteomes" id="UP000265520">
    <property type="component" value="Unassembled WGS sequence"/>
</dbReference>
<name>A0A392U4N1_9FABA</name>
<reference evidence="2 3" key="1">
    <citation type="journal article" date="2018" name="Front. Plant Sci.">
        <title>Red Clover (Trifolium pratense) and Zigzag Clover (T. medium) - A Picture of Genomic Similarities and Differences.</title>
        <authorList>
            <person name="Dluhosova J."/>
            <person name="Istvanek J."/>
            <person name="Nedelnik J."/>
            <person name="Repkova J."/>
        </authorList>
    </citation>
    <scope>NUCLEOTIDE SEQUENCE [LARGE SCALE GENOMIC DNA]</scope>
    <source>
        <strain evidence="3">cv. 10/8</strain>
        <tissue evidence="2">Leaf</tissue>
    </source>
</reference>
<dbReference type="AlphaFoldDB" id="A0A392U4N1"/>
<comment type="caution">
    <text evidence="2">The sequence shown here is derived from an EMBL/GenBank/DDBJ whole genome shotgun (WGS) entry which is preliminary data.</text>
</comment>